<dbReference type="InterPro" id="IPR036390">
    <property type="entry name" value="WH_DNA-bd_sf"/>
</dbReference>
<evidence type="ECO:0000256" key="3">
    <source>
        <dbReference type="ARBA" id="ARBA00023125"/>
    </source>
</evidence>
<keyword evidence="2" id="KW-0805">Transcription regulation</keyword>
<dbReference type="SUPFAM" id="SSF46785">
    <property type="entry name" value="Winged helix' DNA-binding domain"/>
    <property type="match status" value="1"/>
</dbReference>
<dbReference type="GO" id="GO:0003677">
    <property type="term" value="F:DNA binding"/>
    <property type="evidence" value="ECO:0007669"/>
    <property type="project" value="UniProtKB-KW"/>
</dbReference>
<dbReference type="Gene3D" id="1.10.10.10">
    <property type="entry name" value="Winged helix-like DNA-binding domain superfamily/Winged helix DNA-binding domain"/>
    <property type="match status" value="1"/>
</dbReference>
<dbReference type="InterPro" id="IPR005119">
    <property type="entry name" value="LysR_subst-bd"/>
</dbReference>
<dbReference type="InterPro" id="IPR000847">
    <property type="entry name" value="LysR_HTH_N"/>
</dbReference>
<keyword evidence="3" id="KW-0238">DNA-binding</keyword>
<proteinExistence type="inferred from homology"/>
<keyword evidence="4" id="KW-0804">Transcription</keyword>
<dbReference type="RefSeq" id="WP_064543988.1">
    <property type="nucleotide sequence ID" value="NZ_LXEU01000037.1"/>
</dbReference>
<dbReference type="SUPFAM" id="SSF53850">
    <property type="entry name" value="Periplasmic binding protein-like II"/>
    <property type="match status" value="1"/>
</dbReference>
<dbReference type="FunFam" id="1.10.10.10:FF:000001">
    <property type="entry name" value="LysR family transcriptional regulator"/>
    <property type="match status" value="1"/>
</dbReference>
<evidence type="ECO:0000313" key="7">
    <source>
        <dbReference type="Proteomes" id="UP000078386"/>
    </source>
</evidence>
<dbReference type="PANTHER" id="PTHR30346">
    <property type="entry name" value="TRANSCRIPTIONAL DUAL REGULATOR HCAR-RELATED"/>
    <property type="match status" value="1"/>
</dbReference>
<evidence type="ECO:0000256" key="2">
    <source>
        <dbReference type="ARBA" id="ARBA00023015"/>
    </source>
</evidence>
<dbReference type="InterPro" id="IPR036388">
    <property type="entry name" value="WH-like_DNA-bd_sf"/>
</dbReference>
<dbReference type="Gene3D" id="3.40.190.10">
    <property type="entry name" value="Periplasmic binding protein-like II"/>
    <property type="match status" value="2"/>
</dbReference>
<sequence length="292" mass="32504">MTLTQINALLTVLECGGFTEAGKRLFMTQSAVSQAISALEEELGVAIMLRERRKAICLTPAGERIVAHLHRLMSEVHAVKEIAEQEKKTPQRLLRIGCFPSICASVLPAVVRYFEQHHPNIKIVPHEANSAEIIEAIRNNDIDAGFVHIPAEGMFVTPIYKDRFTVVVPEHHPFAAQKQVSLSALRDEPLIVSKGRYEMSIMSLFAGMNMTPQIKYEFNHPSTAMSFIHQGLGIALLPELTLKTLAQPLHSVPLEPAFYRQISLIAREPPVEGSPLQRLLACLRQLAHDASR</sequence>
<dbReference type="GO" id="GO:0003700">
    <property type="term" value="F:DNA-binding transcription factor activity"/>
    <property type="evidence" value="ECO:0007669"/>
    <property type="project" value="InterPro"/>
</dbReference>
<organism evidence="6 7">
    <name type="scientific">Kluyvera georgiana ATCC 51603</name>
    <dbReference type="NCBI Taxonomy" id="1354264"/>
    <lineage>
        <taxon>Bacteria</taxon>
        <taxon>Pseudomonadati</taxon>
        <taxon>Pseudomonadota</taxon>
        <taxon>Gammaproteobacteria</taxon>
        <taxon>Enterobacterales</taxon>
        <taxon>Enterobacteriaceae</taxon>
        <taxon>Kluyvera</taxon>
    </lineage>
</organism>
<feature type="domain" description="HTH lysR-type" evidence="5">
    <location>
        <begin position="1"/>
        <end position="59"/>
    </location>
</feature>
<dbReference type="Pfam" id="PF03466">
    <property type="entry name" value="LysR_substrate"/>
    <property type="match status" value="1"/>
</dbReference>
<protein>
    <submittedName>
        <fullName evidence="6">LysR family transcriptional regulator</fullName>
    </submittedName>
</protein>
<accession>A0A1B7K342</accession>
<dbReference type="CDD" id="cd05466">
    <property type="entry name" value="PBP2_LTTR_substrate"/>
    <property type="match status" value="1"/>
</dbReference>
<name>A0A1B7K342_9ENTR</name>
<dbReference type="Proteomes" id="UP000078386">
    <property type="component" value="Unassembled WGS sequence"/>
</dbReference>
<gene>
    <name evidence="6" type="ORF">M989_01553</name>
</gene>
<evidence type="ECO:0000256" key="1">
    <source>
        <dbReference type="ARBA" id="ARBA00009437"/>
    </source>
</evidence>
<comment type="similarity">
    <text evidence="1">Belongs to the LysR transcriptional regulatory family.</text>
</comment>
<dbReference type="PRINTS" id="PR00039">
    <property type="entry name" value="HTHLYSR"/>
</dbReference>
<dbReference type="PANTHER" id="PTHR30346:SF0">
    <property type="entry name" value="HCA OPERON TRANSCRIPTIONAL ACTIVATOR HCAR"/>
    <property type="match status" value="1"/>
</dbReference>
<dbReference type="Pfam" id="PF00126">
    <property type="entry name" value="HTH_1"/>
    <property type="match status" value="1"/>
</dbReference>
<dbReference type="PROSITE" id="PS50931">
    <property type="entry name" value="HTH_LYSR"/>
    <property type="match status" value="1"/>
</dbReference>
<reference evidence="6 7" key="1">
    <citation type="submission" date="2016-04" db="EMBL/GenBank/DDBJ databases">
        <title>ATOL: Assembling a taxonomically balanced genome-scale reconstruction of the evolutionary history of the Enterobacteriaceae.</title>
        <authorList>
            <person name="Plunkett G.III."/>
            <person name="Neeno-Eckwall E.C."/>
            <person name="Glasner J.D."/>
            <person name="Perna N.T."/>
        </authorList>
    </citation>
    <scope>NUCLEOTIDE SEQUENCE [LARGE SCALE GENOMIC DNA]</scope>
    <source>
        <strain evidence="6 7">ATCC 51603</strain>
    </source>
</reference>
<evidence type="ECO:0000313" key="6">
    <source>
        <dbReference type="EMBL" id="OAT54556.1"/>
    </source>
</evidence>
<dbReference type="GO" id="GO:0032993">
    <property type="term" value="C:protein-DNA complex"/>
    <property type="evidence" value="ECO:0007669"/>
    <property type="project" value="TreeGrafter"/>
</dbReference>
<dbReference type="AlphaFoldDB" id="A0A1B7K342"/>
<keyword evidence="7" id="KW-1185">Reference proteome</keyword>
<dbReference type="EMBL" id="LXEU01000037">
    <property type="protein sequence ID" value="OAT54556.1"/>
    <property type="molecule type" value="Genomic_DNA"/>
</dbReference>
<comment type="caution">
    <text evidence="6">The sequence shown here is derived from an EMBL/GenBank/DDBJ whole genome shotgun (WGS) entry which is preliminary data.</text>
</comment>
<dbReference type="PATRIC" id="fig|1354264.4.peg.1615"/>
<evidence type="ECO:0000259" key="5">
    <source>
        <dbReference type="PROSITE" id="PS50931"/>
    </source>
</evidence>
<evidence type="ECO:0000256" key="4">
    <source>
        <dbReference type="ARBA" id="ARBA00023163"/>
    </source>
</evidence>